<comment type="catalytic activity">
    <reaction evidence="2 14">
        <text>adenosylcob(III)inamide phosphate + GTP + H(+) = adenosylcob(III)inamide-GDP + diphosphate</text>
        <dbReference type="Rhea" id="RHEA:22712"/>
        <dbReference type="ChEBI" id="CHEBI:15378"/>
        <dbReference type="ChEBI" id="CHEBI:33019"/>
        <dbReference type="ChEBI" id="CHEBI:37565"/>
        <dbReference type="ChEBI" id="CHEBI:58502"/>
        <dbReference type="ChEBI" id="CHEBI:60487"/>
        <dbReference type="EC" id="2.7.7.62"/>
    </reaction>
</comment>
<evidence type="ECO:0000256" key="12">
    <source>
        <dbReference type="ARBA" id="ARBA00022840"/>
    </source>
</evidence>
<evidence type="ECO:0000256" key="6">
    <source>
        <dbReference type="ARBA" id="ARBA00005159"/>
    </source>
</evidence>
<dbReference type="NCBIfam" id="NF004469">
    <property type="entry name" value="PRK05800.1"/>
    <property type="match status" value="1"/>
</dbReference>
<dbReference type="GO" id="GO:0043752">
    <property type="term" value="F:adenosylcobinamide kinase activity"/>
    <property type="evidence" value="ECO:0007669"/>
    <property type="project" value="UniProtKB-EC"/>
</dbReference>
<evidence type="ECO:0000256" key="7">
    <source>
        <dbReference type="ARBA" id="ARBA00007490"/>
    </source>
</evidence>
<dbReference type="Proteomes" id="UP000267464">
    <property type="component" value="Unassembled WGS sequence"/>
</dbReference>
<dbReference type="OrthoDB" id="9788370at2"/>
<keyword evidence="17" id="KW-0548">Nucleotidyltransferase</keyword>
<dbReference type="EMBL" id="QUSW01000001">
    <property type="protein sequence ID" value="RQP26535.1"/>
    <property type="molecule type" value="Genomic_DNA"/>
</dbReference>
<keyword evidence="12 14" id="KW-0067">ATP-binding</keyword>
<evidence type="ECO:0000256" key="16">
    <source>
        <dbReference type="PIRSR" id="PIRSR006135-2"/>
    </source>
</evidence>
<feature type="active site" description="GMP-histidine intermediate" evidence="15">
    <location>
        <position position="52"/>
    </location>
</feature>
<evidence type="ECO:0000256" key="13">
    <source>
        <dbReference type="ARBA" id="ARBA00023134"/>
    </source>
</evidence>
<sequence>MHELVLGGCKSGKSRCAERRAADWLASPGRSACLLATALPLDAEMRERIARHRQDRAARLPSVSAIEVPRPLPQVLRDMSAEHRMVMVDCLTLWLTNLMMPMEGEPIGDDAWAQQQADLVDALRGARGPVVLVSNEIGLGVMPMGREARRFLDALGLLHQRVAEACARVTLMVAGHELAVKGRP</sequence>
<reference evidence="17 18" key="1">
    <citation type="submission" date="2018-08" db="EMBL/GenBank/DDBJ databases">
        <authorList>
            <person name="Khan S.A."/>
            <person name="Jeon C.O."/>
            <person name="Chun B.H."/>
            <person name="Jeong S.E."/>
        </authorList>
    </citation>
    <scope>NUCLEOTIDE SEQUENCE [LARGE SCALE GENOMIC DNA]</scope>
    <source>
        <strain evidence="17 18">S-16</strain>
    </source>
</reference>
<gene>
    <name evidence="17" type="ORF">DZC73_05890</name>
</gene>
<keyword evidence="10 14" id="KW-0547">Nucleotide-binding</keyword>
<dbReference type="AlphaFoldDB" id="A0A3N7K6N0"/>
<feature type="binding site" evidence="16">
    <location>
        <position position="89"/>
    </location>
    <ligand>
        <name>GTP</name>
        <dbReference type="ChEBI" id="CHEBI:37565"/>
    </ligand>
</feature>
<evidence type="ECO:0000256" key="8">
    <source>
        <dbReference type="ARBA" id="ARBA00022573"/>
    </source>
</evidence>
<dbReference type="Gene3D" id="3.40.50.300">
    <property type="entry name" value="P-loop containing nucleotide triphosphate hydrolases"/>
    <property type="match status" value="1"/>
</dbReference>
<dbReference type="PANTHER" id="PTHR34848">
    <property type="match status" value="1"/>
</dbReference>
<protein>
    <recommendedName>
        <fullName evidence="14">Bifunctional adenosylcobalamin biosynthesis protein</fullName>
        <ecNumber evidence="14">2.7.1.156</ecNumber>
        <ecNumber evidence="14">2.7.7.62</ecNumber>
    </recommendedName>
</protein>
<feature type="binding site" evidence="16">
    <location>
        <begin position="53"/>
        <end position="56"/>
    </location>
    <ligand>
        <name>GTP</name>
        <dbReference type="ChEBI" id="CHEBI:37565"/>
    </ligand>
</feature>
<organism evidence="17 18">
    <name type="scientific">Piscinibacter terrae</name>
    <dbReference type="NCBI Taxonomy" id="2496871"/>
    <lineage>
        <taxon>Bacteria</taxon>
        <taxon>Pseudomonadati</taxon>
        <taxon>Pseudomonadota</taxon>
        <taxon>Betaproteobacteria</taxon>
        <taxon>Burkholderiales</taxon>
        <taxon>Sphaerotilaceae</taxon>
        <taxon>Piscinibacter</taxon>
    </lineage>
</organism>
<reference evidence="17 18" key="2">
    <citation type="submission" date="2018-12" db="EMBL/GenBank/DDBJ databases">
        <title>Rhizobacter gummiphilus sp. nov., a rubber-degrading bacterium isolated from the soil of a botanical garden in Japan.</title>
        <authorList>
            <person name="Shunsuke S.S."/>
        </authorList>
    </citation>
    <scope>NUCLEOTIDE SEQUENCE [LARGE SCALE GENOMIC DNA]</scope>
    <source>
        <strain evidence="17 18">S-16</strain>
    </source>
</reference>
<evidence type="ECO:0000313" key="17">
    <source>
        <dbReference type="EMBL" id="RQP26535.1"/>
    </source>
</evidence>
<evidence type="ECO:0000256" key="14">
    <source>
        <dbReference type="PIRNR" id="PIRNR006135"/>
    </source>
</evidence>
<dbReference type="GO" id="GO:0005525">
    <property type="term" value="F:GTP binding"/>
    <property type="evidence" value="ECO:0007669"/>
    <property type="project" value="UniProtKB-UniRule"/>
</dbReference>
<comment type="catalytic activity">
    <reaction evidence="3">
        <text>adenosylcob(III)inamide + GTP = adenosylcob(III)inamide phosphate + GDP + H(+)</text>
        <dbReference type="Rhea" id="RHEA:15765"/>
        <dbReference type="ChEBI" id="CHEBI:2480"/>
        <dbReference type="ChEBI" id="CHEBI:15378"/>
        <dbReference type="ChEBI" id="CHEBI:37565"/>
        <dbReference type="ChEBI" id="CHEBI:58189"/>
        <dbReference type="ChEBI" id="CHEBI:58502"/>
        <dbReference type="EC" id="2.7.1.156"/>
    </reaction>
</comment>
<evidence type="ECO:0000256" key="5">
    <source>
        <dbReference type="ARBA" id="ARBA00004692"/>
    </source>
</evidence>
<evidence type="ECO:0000256" key="3">
    <source>
        <dbReference type="ARBA" id="ARBA00001522"/>
    </source>
</evidence>
<dbReference type="GO" id="GO:0005524">
    <property type="term" value="F:ATP binding"/>
    <property type="evidence" value="ECO:0007669"/>
    <property type="project" value="UniProtKB-UniRule"/>
</dbReference>
<dbReference type="GO" id="GO:0009236">
    <property type="term" value="P:cobalamin biosynthetic process"/>
    <property type="evidence" value="ECO:0007669"/>
    <property type="project" value="UniProtKB-UniRule"/>
</dbReference>
<evidence type="ECO:0000256" key="15">
    <source>
        <dbReference type="PIRSR" id="PIRSR006135-1"/>
    </source>
</evidence>
<keyword evidence="13 14" id="KW-0342">GTP-binding</keyword>
<dbReference type="EC" id="2.7.7.62" evidence="14"/>
<evidence type="ECO:0000256" key="2">
    <source>
        <dbReference type="ARBA" id="ARBA00000711"/>
    </source>
</evidence>
<evidence type="ECO:0000256" key="11">
    <source>
        <dbReference type="ARBA" id="ARBA00022777"/>
    </source>
</evidence>
<dbReference type="UniPathway" id="UPA00148">
    <property type="reaction ID" value="UER00236"/>
</dbReference>
<evidence type="ECO:0000256" key="4">
    <source>
        <dbReference type="ARBA" id="ARBA00003889"/>
    </source>
</evidence>
<dbReference type="InterPro" id="IPR027417">
    <property type="entry name" value="P-loop_NTPase"/>
</dbReference>
<evidence type="ECO:0000256" key="9">
    <source>
        <dbReference type="ARBA" id="ARBA00022679"/>
    </source>
</evidence>
<accession>A0A3N7K6N0</accession>
<comment type="pathway">
    <text evidence="5 14">Cofactor biosynthesis; adenosylcobalamin biosynthesis; adenosylcobalamin from cob(II)yrinate a,c-diamide: step 6/7.</text>
</comment>
<dbReference type="SUPFAM" id="SSF52540">
    <property type="entry name" value="P-loop containing nucleoside triphosphate hydrolases"/>
    <property type="match status" value="1"/>
</dbReference>
<feature type="binding site" evidence="16">
    <location>
        <position position="67"/>
    </location>
    <ligand>
        <name>GTP</name>
        <dbReference type="ChEBI" id="CHEBI:37565"/>
    </ligand>
</feature>
<comment type="pathway">
    <text evidence="6 14">Cofactor biosynthesis; adenosylcobalamin biosynthesis; adenosylcobalamin from cob(II)yrinate a,c-diamide: step 5/7.</text>
</comment>
<keyword evidence="8 14" id="KW-0169">Cobalamin biosynthesis</keyword>
<keyword evidence="18" id="KW-1185">Reference proteome</keyword>
<keyword evidence="9 14" id="KW-0808">Transferase</keyword>
<comment type="catalytic activity">
    <reaction evidence="1 14">
        <text>adenosylcob(III)inamide + ATP = adenosylcob(III)inamide phosphate + ADP + H(+)</text>
        <dbReference type="Rhea" id="RHEA:15769"/>
        <dbReference type="ChEBI" id="CHEBI:2480"/>
        <dbReference type="ChEBI" id="CHEBI:15378"/>
        <dbReference type="ChEBI" id="CHEBI:30616"/>
        <dbReference type="ChEBI" id="CHEBI:58502"/>
        <dbReference type="ChEBI" id="CHEBI:456216"/>
        <dbReference type="EC" id="2.7.1.156"/>
    </reaction>
</comment>
<dbReference type="EC" id="2.7.1.156" evidence="14"/>
<feature type="binding site" evidence="16">
    <location>
        <begin position="36"/>
        <end position="38"/>
    </location>
    <ligand>
        <name>GTP</name>
        <dbReference type="ChEBI" id="CHEBI:37565"/>
    </ligand>
</feature>
<dbReference type="GO" id="GO:0008820">
    <property type="term" value="F:cobinamide phosphate guanylyltransferase activity"/>
    <property type="evidence" value="ECO:0007669"/>
    <property type="project" value="UniProtKB-UniRule"/>
</dbReference>
<name>A0A3N7K6N0_9BURK</name>
<keyword evidence="11 14" id="KW-0418">Kinase</keyword>
<evidence type="ECO:0000256" key="1">
    <source>
        <dbReference type="ARBA" id="ARBA00000312"/>
    </source>
</evidence>
<comment type="similarity">
    <text evidence="7 14">Belongs to the CobU/CobP family.</text>
</comment>
<comment type="function">
    <text evidence="4 14">Catalyzes ATP-dependent phosphorylation of adenosylcobinamide and addition of GMP to adenosylcobinamide phosphate.</text>
</comment>
<dbReference type="InterPro" id="IPR003203">
    <property type="entry name" value="CobU/CobP"/>
</dbReference>
<comment type="caution">
    <text evidence="17">The sequence shown here is derived from an EMBL/GenBank/DDBJ whole genome shotgun (WGS) entry which is preliminary data.</text>
</comment>
<dbReference type="Pfam" id="PF02283">
    <property type="entry name" value="CobU"/>
    <property type="match status" value="1"/>
</dbReference>
<proteinExistence type="inferred from homology"/>
<evidence type="ECO:0000256" key="10">
    <source>
        <dbReference type="ARBA" id="ARBA00022741"/>
    </source>
</evidence>
<dbReference type="RefSeq" id="WP_124539221.1">
    <property type="nucleotide sequence ID" value="NZ_QUSW01000001.1"/>
</dbReference>
<dbReference type="CDD" id="cd00544">
    <property type="entry name" value="CobU"/>
    <property type="match status" value="1"/>
</dbReference>
<dbReference type="PANTHER" id="PTHR34848:SF1">
    <property type="entry name" value="BIFUNCTIONAL ADENOSYLCOBALAMIN BIOSYNTHESIS PROTEIN COBU"/>
    <property type="match status" value="1"/>
</dbReference>
<feature type="binding site" evidence="16">
    <location>
        <begin position="7"/>
        <end position="14"/>
    </location>
    <ligand>
        <name>GTP</name>
        <dbReference type="ChEBI" id="CHEBI:37565"/>
    </ligand>
</feature>
<evidence type="ECO:0000313" key="18">
    <source>
        <dbReference type="Proteomes" id="UP000267464"/>
    </source>
</evidence>
<dbReference type="PIRSF" id="PIRSF006135">
    <property type="entry name" value="CobU"/>
    <property type="match status" value="1"/>
</dbReference>